<accession>A0A7C9D4S8</accession>
<feature type="region of interest" description="Disordered" evidence="2">
    <location>
        <begin position="167"/>
        <end position="187"/>
    </location>
</feature>
<dbReference type="InterPro" id="IPR013087">
    <property type="entry name" value="Znf_C2H2_type"/>
</dbReference>
<protein>
    <recommendedName>
        <fullName evidence="3">C2H2-type domain-containing protein</fullName>
    </recommendedName>
</protein>
<dbReference type="GO" id="GO:0008270">
    <property type="term" value="F:zinc ion binding"/>
    <property type="evidence" value="ECO:0007669"/>
    <property type="project" value="UniProtKB-KW"/>
</dbReference>
<reference evidence="4" key="1">
    <citation type="journal article" date="2013" name="J. Plant Res.">
        <title>Effect of fungi and light on seed germination of three Opuntia species from semiarid lands of central Mexico.</title>
        <authorList>
            <person name="Delgado-Sanchez P."/>
            <person name="Jimenez-Bremont J.F."/>
            <person name="Guerrero-Gonzalez Mde L."/>
            <person name="Flores J."/>
        </authorList>
    </citation>
    <scope>NUCLEOTIDE SEQUENCE</scope>
    <source>
        <tissue evidence="4">Cladode</tissue>
    </source>
</reference>
<organism evidence="4">
    <name type="scientific">Opuntia streptacantha</name>
    <name type="common">Prickly pear cactus</name>
    <name type="synonym">Opuntia cardona</name>
    <dbReference type="NCBI Taxonomy" id="393608"/>
    <lineage>
        <taxon>Eukaryota</taxon>
        <taxon>Viridiplantae</taxon>
        <taxon>Streptophyta</taxon>
        <taxon>Embryophyta</taxon>
        <taxon>Tracheophyta</taxon>
        <taxon>Spermatophyta</taxon>
        <taxon>Magnoliopsida</taxon>
        <taxon>eudicotyledons</taxon>
        <taxon>Gunneridae</taxon>
        <taxon>Pentapetalae</taxon>
        <taxon>Caryophyllales</taxon>
        <taxon>Cactineae</taxon>
        <taxon>Cactaceae</taxon>
        <taxon>Opuntioideae</taxon>
        <taxon>Opuntia</taxon>
    </lineage>
</organism>
<dbReference type="EMBL" id="GISG01089676">
    <property type="protein sequence ID" value="MBA4634180.1"/>
    <property type="molecule type" value="Transcribed_RNA"/>
</dbReference>
<feature type="compositionally biased region" description="Basic and acidic residues" evidence="2">
    <location>
        <begin position="177"/>
        <end position="187"/>
    </location>
</feature>
<dbReference type="PANTHER" id="PTHR47593">
    <property type="entry name" value="ZINC FINGER PROTEIN 4-LIKE"/>
    <property type="match status" value="1"/>
</dbReference>
<evidence type="ECO:0000256" key="1">
    <source>
        <dbReference type="PROSITE-ProRule" id="PRU00042"/>
    </source>
</evidence>
<dbReference type="InterPro" id="IPR036236">
    <property type="entry name" value="Znf_C2H2_sf"/>
</dbReference>
<proteinExistence type="predicted"/>
<sequence length="187" mass="20953">MKERMIHQSVEAADIPSNKDQAIQITNEVEEGNQDWLNLGLGTKPSSTGEDIGSPPTPVPAKIFSCNFCMRKFFSSQALGGHQNAHKRERGSARRFQSHRMMSMVGIPIHSPMRSLGVHPHSLVHKPNREGYAFAARFQDSNTVFTAPWNQFTIEGTTDVWPGSYRLNTEPAEEQPEGPKLDLKLRL</sequence>
<dbReference type="PROSITE" id="PS50157">
    <property type="entry name" value="ZINC_FINGER_C2H2_2"/>
    <property type="match status" value="1"/>
</dbReference>
<dbReference type="Gene3D" id="3.30.160.60">
    <property type="entry name" value="Classic Zinc Finger"/>
    <property type="match status" value="1"/>
</dbReference>
<name>A0A7C9D4S8_OPUST</name>
<dbReference type="SUPFAM" id="SSF57667">
    <property type="entry name" value="beta-beta-alpha zinc fingers"/>
    <property type="match status" value="1"/>
</dbReference>
<evidence type="ECO:0000256" key="2">
    <source>
        <dbReference type="SAM" id="MobiDB-lite"/>
    </source>
</evidence>
<keyword evidence="1" id="KW-0862">Zinc</keyword>
<dbReference type="PANTHER" id="PTHR47593:SF8">
    <property type="entry name" value="OS12G0581900 PROTEIN"/>
    <property type="match status" value="1"/>
</dbReference>
<evidence type="ECO:0000313" key="4">
    <source>
        <dbReference type="EMBL" id="MBA4634180.1"/>
    </source>
</evidence>
<dbReference type="PROSITE" id="PS00028">
    <property type="entry name" value="ZINC_FINGER_C2H2_1"/>
    <property type="match status" value="1"/>
</dbReference>
<keyword evidence="1" id="KW-0863">Zinc-finger</keyword>
<keyword evidence="1" id="KW-0479">Metal-binding</keyword>
<feature type="domain" description="C2H2-type" evidence="3">
    <location>
        <begin position="64"/>
        <end position="91"/>
    </location>
</feature>
<evidence type="ECO:0000259" key="3">
    <source>
        <dbReference type="PROSITE" id="PS50157"/>
    </source>
</evidence>
<dbReference type="InterPro" id="IPR053266">
    <property type="entry name" value="Zinc_finger_protein_7"/>
</dbReference>
<reference evidence="4" key="2">
    <citation type="submission" date="2020-07" db="EMBL/GenBank/DDBJ databases">
        <authorList>
            <person name="Vera ALvarez R."/>
            <person name="Arias-Moreno D.M."/>
            <person name="Jimenez-Jacinto V."/>
            <person name="Jimenez-Bremont J.F."/>
            <person name="Swaminathan K."/>
            <person name="Moose S.P."/>
            <person name="Guerrero-Gonzalez M.L."/>
            <person name="Marino-Ramirez L."/>
            <person name="Landsman D."/>
            <person name="Rodriguez-Kessler M."/>
            <person name="Delgado-Sanchez P."/>
        </authorList>
    </citation>
    <scope>NUCLEOTIDE SEQUENCE</scope>
    <source>
        <tissue evidence="4">Cladode</tissue>
    </source>
</reference>
<dbReference type="AlphaFoldDB" id="A0A7C9D4S8"/>